<dbReference type="InterPro" id="IPR004195">
    <property type="entry name" value="Head_decoration_D"/>
</dbReference>
<proteinExistence type="predicted"/>
<sequence length="122" mass="13136">MIADSQHHSIAAQPIIITGNQPITTVTVTIAKGQKLKPYSVLGRDNKGQYRLSDKNANDGSEVPDCVLPYAMDTTSKETTAGVYTSICLNPAILQLGPGHTTDTVFQPLRERGILLQAPSIF</sequence>
<dbReference type="Pfam" id="PF02924">
    <property type="entry name" value="HDPD"/>
    <property type="match status" value="1"/>
</dbReference>
<organism evidence="1 2">
    <name type="scientific">Spartinivicinus marinus</name>
    <dbReference type="NCBI Taxonomy" id="2994442"/>
    <lineage>
        <taxon>Bacteria</taxon>
        <taxon>Pseudomonadati</taxon>
        <taxon>Pseudomonadota</taxon>
        <taxon>Gammaproteobacteria</taxon>
        <taxon>Oceanospirillales</taxon>
        <taxon>Zooshikellaceae</taxon>
        <taxon>Spartinivicinus</taxon>
    </lineage>
</organism>
<evidence type="ECO:0000313" key="2">
    <source>
        <dbReference type="Proteomes" id="UP000569732"/>
    </source>
</evidence>
<dbReference type="AlphaFoldDB" id="A0A853IM93"/>
<keyword evidence="2" id="KW-1185">Reference proteome</keyword>
<dbReference type="Proteomes" id="UP000569732">
    <property type="component" value="Unassembled WGS sequence"/>
</dbReference>
<dbReference type="Gene3D" id="2.40.300.10">
    <property type="entry name" value="Head decoration protein D"/>
    <property type="match status" value="1"/>
</dbReference>
<protein>
    <submittedName>
        <fullName evidence="1">Head decoration protein</fullName>
    </submittedName>
</protein>
<comment type="caution">
    <text evidence="1">The sequence shown here is derived from an EMBL/GenBank/DDBJ whole genome shotgun (WGS) entry which is preliminary data.</text>
</comment>
<name>A0A853IM93_9GAMM</name>
<dbReference type="EMBL" id="JACCKB010000295">
    <property type="protein sequence ID" value="NYZ70145.1"/>
    <property type="molecule type" value="Genomic_DNA"/>
</dbReference>
<evidence type="ECO:0000313" key="1">
    <source>
        <dbReference type="EMBL" id="NYZ70145.1"/>
    </source>
</evidence>
<reference evidence="1 2" key="1">
    <citation type="submission" date="2020-07" db="EMBL/GenBank/DDBJ databases">
        <title>Endozoicomonas sp. nov., isolated from sediment.</title>
        <authorList>
            <person name="Gu T."/>
        </authorList>
    </citation>
    <scope>NUCLEOTIDE SEQUENCE [LARGE SCALE GENOMIC DNA]</scope>
    <source>
        <strain evidence="1 2">SM1973</strain>
    </source>
</reference>
<dbReference type="RefSeq" id="WP_180572074.1">
    <property type="nucleotide sequence ID" value="NZ_JACCKB010000295.1"/>
</dbReference>
<gene>
    <name evidence="1" type="ORF">H0A36_29465</name>
</gene>
<accession>A0A853IM93</accession>